<evidence type="ECO:0000256" key="2">
    <source>
        <dbReference type="SAM" id="MobiDB-lite"/>
    </source>
</evidence>
<feature type="compositionally biased region" description="Basic and acidic residues" evidence="2">
    <location>
        <begin position="195"/>
        <end position="207"/>
    </location>
</feature>
<evidence type="ECO:0000313" key="4">
    <source>
        <dbReference type="Proteomes" id="UP001491310"/>
    </source>
</evidence>
<reference evidence="3 4" key="1">
    <citation type="journal article" date="2024" name="Nat. Commun.">
        <title>Phylogenomics reveals the evolutionary origins of lichenization in chlorophyte algae.</title>
        <authorList>
            <person name="Puginier C."/>
            <person name="Libourel C."/>
            <person name="Otte J."/>
            <person name="Skaloud P."/>
            <person name="Haon M."/>
            <person name="Grisel S."/>
            <person name="Petersen M."/>
            <person name="Berrin J.G."/>
            <person name="Delaux P.M."/>
            <person name="Dal Grande F."/>
            <person name="Keller J."/>
        </authorList>
    </citation>
    <scope>NUCLEOTIDE SEQUENCE [LARGE SCALE GENOMIC DNA]</scope>
    <source>
        <strain evidence="3 4">SAG 216-7</strain>
    </source>
</reference>
<keyword evidence="4" id="KW-1185">Reference proteome</keyword>
<organism evidence="3 4">
    <name type="scientific">Coccomyxa subellipsoidea</name>
    <dbReference type="NCBI Taxonomy" id="248742"/>
    <lineage>
        <taxon>Eukaryota</taxon>
        <taxon>Viridiplantae</taxon>
        <taxon>Chlorophyta</taxon>
        <taxon>core chlorophytes</taxon>
        <taxon>Trebouxiophyceae</taxon>
        <taxon>Trebouxiophyceae incertae sedis</taxon>
        <taxon>Coccomyxaceae</taxon>
        <taxon>Coccomyxa</taxon>
    </lineage>
</organism>
<evidence type="ECO:0008006" key="5">
    <source>
        <dbReference type="Google" id="ProtNLM"/>
    </source>
</evidence>
<accession>A0ABR2Z5F0</accession>
<evidence type="ECO:0000313" key="3">
    <source>
        <dbReference type="EMBL" id="KAK9918991.1"/>
    </source>
</evidence>
<evidence type="ECO:0000256" key="1">
    <source>
        <dbReference type="ARBA" id="ARBA00005595"/>
    </source>
</evidence>
<dbReference type="Pfam" id="PF04502">
    <property type="entry name" value="Saf4_Yju2"/>
    <property type="match status" value="1"/>
</dbReference>
<sequence>MSTLAAARADNFYYPPEWDPSKGGLNKFQGQHPLRERAKKLDQGILVIRFEMPFNVWCNGCGHLIGKGVRFNAEKKQIGNYFSTKIWSFSMTSPCCSEHIEVQTDPKNHEYLVVAGARRKAETYTAQDAETHELPDSEEAQAKDDPFSKLERKVEDRRRGREGADRLSELLDDSEAKCKDDYTINKALRRQLRGARKEEKRRDEHRKQLGLPDAVQLLPASGADEQAAALISFGDASAFANSRQHRRQVIKDQPIFSGQAAAGGAQQRASGAGSVTKLAVRGGVKGKSTLDKAALLLKRRRMDASLKLGLSSPGSSCHVFRTPFPFGIIPICIPQTGVLPTKLGDRPSFVPK</sequence>
<feature type="region of interest" description="Disordered" evidence="2">
    <location>
        <begin position="192"/>
        <end position="213"/>
    </location>
</feature>
<comment type="caution">
    <text evidence="3">The sequence shown here is derived from an EMBL/GenBank/DDBJ whole genome shotgun (WGS) entry which is preliminary data.</text>
</comment>
<proteinExistence type="inferred from homology"/>
<comment type="similarity">
    <text evidence="1">Belongs to the CWC16 family.</text>
</comment>
<feature type="region of interest" description="Disordered" evidence="2">
    <location>
        <begin position="123"/>
        <end position="148"/>
    </location>
</feature>
<name>A0ABR2Z5F0_9CHLO</name>
<dbReference type="EMBL" id="JALJOT010000001">
    <property type="protein sequence ID" value="KAK9918991.1"/>
    <property type="molecule type" value="Genomic_DNA"/>
</dbReference>
<dbReference type="InterPro" id="IPR007590">
    <property type="entry name" value="Saf4/Yju2"/>
</dbReference>
<dbReference type="PANTHER" id="PTHR12111:SF2">
    <property type="entry name" value="SPLICING FACTOR YJU2B-RELATED"/>
    <property type="match status" value="1"/>
</dbReference>
<gene>
    <name evidence="3" type="ORF">WJX75_008534</name>
</gene>
<feature type="compositionally biased region" description="Basic and acidic residues" evidence="2">
    <location>
        <begin position="129"/>
        <end position="148"/>
    </location>
</feature>
<dbReference type="Proteomes" id="UP001491310">
    <property type="component" value="Unassembled WGS sequence"/>
</dbReference>
<dbReference type="PANTHER" id="PTHR12111">
    <property type="entry name" value="SPLICING FACTOR YJU2"/>
    <property type="match status" value="1"/>
</dbReference>
<protein>
    <recommendedName>
        <fullName evidence="5">DUF572-domain-containing protein</fullName>
    </recommendedName>
</protein>